<evidence type="ECO:0000256" key="6">
    <source>
        <dbReference type="ARBA" id="ARBA00044504"/>
    </source>
</evidence>
<feature type="transmembrane region" description="Helical" evidence="8">
    <location>
        <begin position="398"/>
        <end position="418"/>
    </location>
</feature>
<dbReference type="Pfam" id="PF00854">
    <property type="entry name" value="PTR2"/>
    <property type="match status" value="1"/>
</dbReference>
<dbReference type="Proteomes" id="UP000231279">
    <property type="component" value="Unassembled WGS sequence"/>
</dbReference>
<evidence type="ECO:0000256" key="5">
    <source>
        <dbReference type="ARBA" id="ARBA00023136"/>
    </source>
</evidence>
<evidence type="ECO:0000313" key="9">
    <source>
        <dbReference type="EMBL" id="PIN10044.1"/>
    </source>
</evidence>
<dbReference type="GO" id="GO:0016020">
    <property type="term" value="C:membrane"/>
    <property type="evidence" value="ECO:0007669"/>
    <property type="project" value="UniProtKB-SubCell"/>
</dbReference>
<dbReference type="Gene3D" id="1.20.1250.20">
    <property type="entry name" value="MFS general substrate transporter like domains"/>
    <property type="match status" value="1"/>
</dbReference>
<dbReference type="EMBL" id="NKXS01003341">
    <property type="protein sequence ID" value="PIN10044.1"/>
    <property type="molecule type" value="Genomic_DNA"/>
</dbReference>
<evidence type="ECO:0000313" key="10">
    <source>
        <dbReference type="Proteomes" id="UP000231279"/>
    </source>
</evidence>
<dbReference type="InterPro" id="IPR000109">
    <property type="entry name" value="POT_fam"/>
</dbReference>
<dbReference type="AlphaFoldDB" id="A0A2G9GXQ3"/>
<feature type="region of interest" description="Disordered" evidence="7">
    <location>
        <begin position="460"/>
        <end position="491"/>
    </location>
</feature>
<evidence type="ECO:0000256" key="1">
    <source>
        <dbReference type="ARBA" id="ARBA00004141"/>
    </source>
</evidence>
<keyword evidence="3 8" id="KW-0812">Transmembrane</keyword>
<evidence type="ECO:0000256" key="2">
    <source>
        <dbReference type="ARBA" id="ARBA00005982"/>
    </source>
</evidence>
<evidence type="ECO:0000256" key="4">
    <source>
        <dbReference type="ARBA" id="ARBA00022989"/>
    </source>
</evidence>
<reference evidence="10" key="1">
    <citation type="journal article" date="2018" name="Gigascience">
        <title>Genome assembly of the Pink Ipe (Handroanthus impetiginosus, Bignoniaceae), a highly valued, ecologically keystone Neotropical timber forest tree.</title>
        <authorList>
            <person name="Silva-Junior O.B."/>
            <person name="Grattapaglia D."/>
            <person name="Novaes E."/>
            <person name="Collevatti R.G."/>
        </authorList>
    </citation>
    <scope>NUCLEOTIDE SEQUENCE [LARGE SCALE GENOMIC DNA]</scope>
    <source>
        <strain evidence="10">cv. UFG-1</strain>
    </source>
</reference>
<feature type="transmembrane region" description="Helical" evidence="8">
    <location>
        <begin position="356"/>
        <end position="377"/>
    </location>
</feature>
<evidence type="ECO:0000256" key="8">
    <source>
        <dbReference type="SAM" id="Phobius"/>
    </source>
</evidence>
<name>A0A2G9GXQ3_9LAMI</name>
<dbReference type="InterPro" id="IPR036259">
    <property type="entry name" value="MFS_trans_sf"/>
</dbReference>
<protein>
    <submittedName>
        <fullName evidence="9">H+/oligopeptide symporter</fullName>
    </submittedName>
</protein>
<sequence length="491" mass="56173">MLKAASIVNVQEGFTAFLVIVVAYASEAYMGPFNTVVCTTFAYVMYFWYGWDVASVLTTRKIETLLMLIMQNQALGRAGRDIVLKEFLADQFWEKGSVEDEIQLERRRKVCWRLASVVGIFVSISFPTNASWVELSKRSTIIMGAAFAFLLVGIAFYERKKPTKPSPDMTVLRVFYAAISNRHLGYTPSDDHISDIPILRWLDKAAIEVESSPTSLEEQERKGRYCSVEEVEEVKILLTVIPALWTTFLVYGVLQATGNTFFYEQAGFMDDHLGSMSHVPISIFVLIMTTSSFIVSRIYDFLFPFYWGTDKIPRQVILTRIGVGMAISPICCIIAWRVEHFRLRQYVKFDTSISVFWLLPQFVLLGIMEGLVFDGLEEFFYPHVPESFNKYGPSITQFALNIGNFLSLAFLLIFHGLFNDTLDTSSLGTYYLMLGLICFVNLVFYFYVATFYVKEDPPQEIELQQPEEQQPEQQESFEDNTDVIQLDNIEG</sequence>
<comment type="caution">
    <text evidence="9">The sequence shown here is derived from an EMBL/GenBank/DDBJ whole genome shotgun (WGS) entry which is preliminary data.</text>
</comment>
<feature type="transmembrane region" description="Helical" evidence="8">
    <location>
        <begin position="7"/>
        <end position="26"/>
    </location>
</feature>
<dbReference type="PANTHER" id="PTHR11654">
    <property type="entry name" value="OLIGOPEPTIDE TRANSPORTER-RELATED"/>
    <property type="match status" value="1"/>
</dbReference>
<feature type="transmembrane region" description="Helical" evidence="8">
    <location>
        <begin position="140"/>
        <end position="157"/>
    </location>
</feature>
<evidence type="ECO:0000256" key="7">
    <source>
        <dbReference type="SAM" id="MobiDB-lite"/>
    </source>
</evidence>
<evidence type="ECO:0000256" key="3">
    <source>
        <dbReference type="ARBA" id="ARBA00022692"/>
    </source>
</evidence>
<accession>A0A2G9GXQ3</accession>
<keyword evidence="4 8" id="KW-1133">Transmembrane helix</keyword>
<keyword evidence="10" id="KW-1185">Reference proteome</keyword>
<feature type="transmembrane region" description="Helical" evidence="8">
    <location>
        <begin position="317"/>
        <end position="336"/>
    </location>
</feature>
<comment type="similarity">
    <text evidence="6">Belongs to the major facilitator superfamily. Phosphate:H(+) symporter (TC 2.A.1.9) family.</text>
</comment>
<keyword evidence="5 8" id="KW-0472">Membrane</keyword>
<dbReference type="OrthoDB" id="975446at2759"/>
<comment type="subcellular location">
    <subcellularLocation>
        <location evidence="1">Membrane</location>
        <topology evidence="1">Multi-pass membrane protein</topology>
    </subcellularLocation>
</comment>
<dbReference type="GO" id="GO:0022857">
    <property type="term" value="F:transmembrane transporter activity"/>
    <property type="evidence" value="ECO:0007669"/>
    <property type="project" value="InterPro"/>
</dbReference>
<feature type="compositionally biased region" description="Low complexity" evidence="7">
    <location>
        <begin position="460"/>
        <end position="474"/>
    </location>
</feature>
<organism evidence="9 10">
    <name type="scientific">Handroanthus impetiginosus</name>
    <dbReference type="NCBI Taxonomy" id="429701"/>
    <lineage>
        <taxon>Eukaryota</taxon>
        <taxon>Viridiplantae</taxon>
        <taxon>Streptophyta</taxon>
        <taxon>Embryophyta</taxon>
        <taxon>Tracheophyta</taxon>
        <taxon>Spermatophyta</taxon>
        <taxon>Magnoliopsida</taxon>
        <taxon>eudicotyledons</taxon>
        <taxon>Gunneridae</taxon>
        <taxon>Pentapetalae</taxon>
        <taxon>asterids</taxon>
        <taxon>lamiids</taxon>
        <taxon>Lamiales</taxon>
        <taxon>Bignoniaceae</taxon>
        <taxon>Crescentiina</taxon>
        <taxon>Tabebuia alliance</taxon>
        <taxon>Handroanthus</taxon>
    </lineage>
</organism>
<feature type="transmembrane region" description="Helical" evidence="8">
    <location>
        <begin position="430"/>
        <end position="453"/>
    </location>
</feature>
<dbReference type="SUPFAM" id="SSF103473">
    <property type="entry name" value="MFS general substrate transporter"/>
    <property type="match status" value="1"/>
</dbReference>
<feature type="transmembrane region" description="Helical" evidence="8">
    <location>
        <begin position="277"/>
        <end position="296"/>
    </location>
</feature>
<feature type="transmembrane region" description="Helical" evidence="8">
    <location>
        <begin position="32"/>
        <end position="51"/>
    </location>
</feature>
<gene>
    <name evidence="9" type="ORF">CDL12_17369</name>
</gene>
<feature type="transmembrane region" description="Helical" evidence="8">
    <location>
        <begin position="236"/>
        <end position="257"/>
    </location>
</feature>
<comment type="similarity">
    <text evidence="2">Belongs to the major facilitator superfamily. Proton-dependent oligopeptide transporter (POT/PTR) (TC 2.A.17) family.</text>
</comment>
<feature type="transmembrane region" description="Helical" evidence="8">
    <location>
        <begin position="110"/>
        <end position="128"/>
    </location>
</feature>
<proteinExistence type="inferred from homology"/>